<evidence type="ECO:0000256" key="1">
    <source>
        <dbReference type="SAM" id="MobiDB-lite"/>
    </source>
</evidence>
<gene>
    <name evidence="3" type="ORF">P4R38_01325</name>
</gene>
<comment type="caution">
    <text evidence="3">The sequence shown here is derived from an EMBL/GenBank/DDBJ whole genome shotgun (WGS) entry which is preliminary data.</text>
</comment>
<feature type="compositionally biased region" description="Polar residues" evidence="1">
    <location>
        <begin position="37"/>
        <end position="67"/>
    </location>
</feature>
<feature type="region of interest" description="Disordered" evidence="1">
    <location>
        <begin position="25"/>
        <end position="67"/>
    </location>
</feature>
<protein>
    <recommendedName>
        <fullName evidence="5">DUF3298 domain-containing protein</fullName>
    </recommendedName>
</protein>
<keyword evidence="2" id="KW-0732">Signal</keyword>
<dbReference type="EMBL" id="JAROAV010000006">
    <property type="protein sequence ID" value="MDF8262882.1"/>
    <property type="molecule type" value="Genomic_DNA"/>
</dbReference>
<feature type="signal peptide" evidence="2">
    <location>
        <begin position="1"/>
        <end position="22"/>
    </location>
</feature>
<dbReference type="RefSeq" id="WP_277190675.1">
    <property type="nucleotide sequence ID" value="NZ_JAROAV010000006.1"/>
</dbReference>
<proteinExistence type="predicted"/>
<evidence type="ECO:0008006" key="5">
    <source>
        <dbReference type="Google" id="ProtNLM"/>
    </source>
</evidence>
<feature type="chain" id="PRO_5046508807" description="DUF3298 domain-containing protein" evidence="2">
    <location>
        <begin position="23"/>
        <end position="260"/>
    </location>
</feature>
<organism evidence="3 4">
    <name type="scientific">Luteipulveratus flavus</name>
    <dbReference type="NCBI Taxonomy" id="3031728"/>
    <lineage>
        <taxon>Bacteria</taxon>
        <taxon>Bacillati</taxon>
        <taxon>Actinomycetota</taxon>
        <taxon>Actinomycetes</taxon>
        <taxon>Micrococcales</taxon>
        <taxon>Dermacoccaceae</taxon>
        <taxon>Luteipulveratus</taxon>
    </lineage>
</organism>
<dbReference type="PROSITE" id="PS51257">
    <property type="entry name" value="PROKAR_LIPOPROTEIN"/>
    <property type="match status" value="1"/>
</dbReference>
<sequence>MSVRRTTATLGAVLLATSLAISGCSKDSGDGGGQQKAVPSTWSAAEATNTSDKPADPQQSNRKALPTTTSWNLKLAKDSAMVDYADWPDVQELYTREQLLALFPDAKGMQNGYGSFGQYGNGQLTPKNTTASYTFKATTEKGSDDGDSPLRVKLRGIGADSEVTKSWDATREQFRAAKQDGDVFYQDGAFGARRALFRPGQGLGSFVISDGQIAAWVDLQFQGFAFVSPQNTSQTADILRTQVFPLAIEDVAGKLPRKYA</sequence>
<dbReference type="Proteomes" id="UP001528912">
    <property type="component" value="Unassembled WGS sequence"/>
</dbReference>
<keyword evidence="4" id="KW-1185">Reference proteome</keyword>
<name>A0ABT6C248_9MICO</name>
<evidence type="ECO:0000313" key="4">
    <source>
        <dbReference type="Proteomes" id="UP001528912"/>
    </source>
</evidence>
<evidence type="ECO:0000256" key="2">
    <source>
        <dbReference type="SAM" id="SignalP"/>
    </source>
</evidence>
<accession>A0ABT6C248</accession>
<evidence type="ECO:0000313" key="3">
    <source>
        <dbReference type="EMBL" id="MDF8262882.1"/>
    </source>
</evidence>
<reference evidence="3 4" key="1">
    <citation type="submission" date="2023-03" db="EMBL/GenBank/DDBJ databases">
        <title>YIM 133296 draft genome.</title>
        <authorList>
            <person name="Xiong L."/>
        </authorList>
    </citation>
    <scope>NUCLEOTIDE SEQUENCE [LARGE SCALE GENOMIC DNA]</scope>
    <source>
        <strain evidence="3 4">YIM 133296</strain>
    </source>
</reference>